<evidence type="ECO:0000313" key="1">
    <source>
        <dbReference type="EMBL" id="KRM60883.1"/>
    </source>
</evidence>
<dbReference type="Gene3D" id="3.20.20.60">
    <property type="entry name" value="Phosphoenolpyruvate-binding domains"/>
    <property type="match status" value="1"/>
</dbReference>
<evidence type="ECO:0000313" key="2">
    <source>
        <dbReference type="Proteomes" id="UP000051733"/>
    </source>
</evidence>
<dbReference type="GO" id="GO:0003824">
    <property type="term" value="F:catalytic activity"/>
    <property type="evidence" value="ECO:0007669"/>
    <property type="project" value="InterPro"/>
</dbReference>
<reference evidence="1 2" key="1">
    <citation type="journal article" date="2015" name="Genome Announc.">
        <title>Expanding the biotechnology potential of lactobacilli through comparative genomics of 213 strains and associated genera.</title>
        <authorList>
            <person name="Sun Z."/>
            <person name="Harris H.M."/>
            <person name="McCann A."/>
            <person name="Guo C."/>
            <person name="Argimon S."/>
            <person name="Zhang W."/>
            <person name="Yang X."/>
            <person name="Jeffery I.B."/>
            <person name="Cooney J.C."/>
            <person name="Kagawa T.F."/>
            <person name="Liu W."/>
            <person name="Song Y."/>
            <person name="Salvetti E."/>
            <person name="Wrobel A."/>
            <person name="Rasinkangas P."/>
            <person name="Parkhill J."/>
            <person name="Rea M.C."/>
            <person name="O'Sullivan O."/>
            <person name="Ritari J."/>
            <person name="Douillard F.P."/>
            <person name="Paul Ross R."/>
            <person name="Yang R."/>
            <person name="Briner A.E."/>
            <person name="Felis G.E."/>
            <person name="de Vos W.M."/>
            <person name="Barrangou R."/>
            <person name="Klaenhammer T.R."/>
            <person name="Caufield P.W."/>
            <person name="Cui Y."/>
            <person name="Zhang H."/>
            <person name="O'Toole P.W."/>
        </authorList>
    </citation>
    <scope>NUCLEOTIDE SEQUENCE [LARGE SCALE GENOMIC DNA]</scope>
    <source>
        <strain evidence="1 2">DSM 20634</strain>
    </source>
</reference>
<dbReference type="Proteomes" id="UP000051733">
    <property type="component" value="Unassembled WGS sequence"/>
</dbReference>
<sequence length="268" mass="29674">MPPQHQSISAFRKFTVIVKKGSFIMSHLLNQYASNRHLIMPAIGEGMALRLLNRNQLVPIYLSATLATQTLLGETNQGLLTLSEYAKFLRDMRLTTNLPLIADLQSGFGNPLNTYYAAQELERSGGDVLLLNDQHYPAHSEEQPATTNLADLLGKLRAARDATSEGTEIWVKLEGLWEYGPTDILNRMQALTKAGADAIIIDHWQADQLTTIAAQKRTIPLLATWTPSCQMDAQIDAWLDTGLLIREAQRAQQEALAAFMGGIAYAQK</sequence>
<dbReference type="EMBL" id="AYYY01000061">
    <property type="protein sequence ID" value="KRM60883.1"/>
    <property type="molecule type" value="Genomic_DNA"/>
</dbReference>
<dbReference type="InterPro" id="IPR015813">
    <property type="entry name" value="Pyrv/PenolPyrv_kinase-like_dom"/>
</dbReference>
<protein>
    <recommendedName>
        <fullName evidence="3">Carboxyvinyl-carboxyphosphonate phosphorylmutase</fullName>
    </recommendedName>
</protein>
<proteinExistence type="predicted"/>
<dbReference type="AlphaFoldDB" id="A0A0R2ADB4"/>
<comment type="caution">
    <text evidence="1">The sequence shown here is derived from an EMBL/GenBank/DDBJ whole genome shotgun (WGS) entry which is preliminary data.</text>
</comment>
<name>A0A0R2ADB4_9LACO</name>
<accession>A0A0R2ADB4</accession>
<dbReference type="SUPFAM" id="SSF51621">
    <property type="entry name" value="Phosphoenolpyruvate/pyruvate domain"/>
    <property type="match status" value="1"/>
</dbReference>
<organism evidence="1 2">
    <name type="scientific">Paucilactobacillus vaccinostercus DSM 20634</name>
    <dbReference type="NCBI Taxonomy" id="1423813"/>
    <lineage>
        <taxon>Bacteria</taxon>
        <taxon>Bacillati</taxon>
        <taxon>Bacillota</taxon>
        <taxon>Bacilli</taxon>
        <taxon>Lactobacillales</taxon>
        <taxon>Lactobacillaceae</taxon>
        <taxon>Paucilactobacillus</taxon>
    </lineage>
</organism>
<dbReference type="PATRIC" id="fig|1423813.3.peg.380"/>
<gene>
    <name evidence="1" type="ORF">FC26_GL000372</name>
</gene>
<dbReference type="PANTHER" id="PTHR42905">
    <property type="entry name" value="PHOSPHOENOLPYRUVATE CARBOXYLASE"/>
    <property type="match status" value="1"/>
</dbReference>
<dbReference type="STRING" id="1423813.FC26_GL000372"/>
<evidence type="ECO:0008006" key="3">
    <source>
        <dbReference type="Google" id="ProtNLM"/>
    </source>
</evidence>
<dbReference type="PANTHER" id="PTHR42905:SF5">
    <property type="entry name" value="CARBOXYVINYL-CARBOXYPHOSPHONATE PHOSPHORYLMUTASE, CHLOROPLASTIC"/>
    <property type="match status" value="1"/>
</dbReference>
<keyword evidence="2" id="KW-1185">Reference proteome</keyword>
<dbReference type="InterPro" id="IPR040442">
    <property type="entry name" value="Pyrv_kinase-like_dom_sf"/>
</dbReference>
<dbReference type="Pfam" id="PF13714">
    <property type="entry name" value="PEP_mutase"/>
    <property type="match status" value="1"/>
</dbReference>